<evidence type="ECO:0000256" key="2">
    <source>
        <dbReference type="SAM" id="SignalP"/>
    </source>
</evidence>
<proteinExistence type="predicted"/>
<evidence type="ECO:0000313" key="4">
    <source>
        <dbReference type="Proteomes" id="UP000295578"/>
    </source>
</evidence>
<gene>
    <name evidence="3" type="ORF">E1293_35420</name>
</gene>
<dbReference type="OrthoDB" id="614750at2"/>
<keyword evidence="2" id="KW-0732">Signal</keyword>
<accession>A0A4R5ABP8</accession>
<name>A0A4R5ABP8_9ACTN</name>
<feature type="compositionally biased region" description="Basic and acidic residues" evidence="1">
    <location>
        <begin position="39"/>
        <end position="60"/>
    </location>
</feature>
<reference evidence="3 4" key="1">
    <citation type="submission" date="2019-03" db="EMBL/GenBank/DDBJ databases">
        <title>Draft genome sequences of novel Actinobacteria.</title>
        <authorList>
            <person name="Sahin N."/>
            <person name="Ay H."/>
            <person name="Saygin H."/>
        </authorList>
    </citation>
    <scope>NUCLEOTIDE SEQUENCE [LARGE SCALE GENOMIC DNA]</scope>
    <source>
        <strain evidence="3 4">DSM 45941</strain>
    </source>
</reference>
<feature type="region of interest" description="Disordered" evidence="1">
    <location>
        <begin position="15"/>
        <end position="68"/>
    </location>
</feature>
<organism evidence="3 4">
    <name type="scientific">Actinomadura darangshiensis</name>
    <dbReference type="NCBI Taxonomy" id="705336"/>
    <lineage>
        <taxon>Bacteria</taxon>
        <taxon>Bacillati</taxon>
        <taxon>Actinomycetota</taxon>
        <taxon>Actinomycetes</taxon>
        <taxon>Streptosporangiales</taxon>
        <taxon>Thermomonosporaceae</taxon>
        <taxon>Actinomadura</taxon>
    </lineage>
</organism>
<dbReference type="AlphaFoldDB" id="A0A4R5ABP8"/>
<sequence length="557" mass="59707">MITLVAAAAATTTFATPHQAAAAPSPSPPAAAQSASARSVRDRYPHGLRDEAVTEPEHRPAKTRRLASKAADGVQVVIDVLDRNGKPPATDDANGVIFYPLDGSDPLYGELDTGHVEGRLPAGEYAVVAYVKTPEGNGDASTSVVYRPRVLVRDATKLVLDAREARPVSVSVDRADARTLDGAMKITQRLGGTPMVTIWGVPLKNGYVTPTDPEAGLVFTTQAVITRNGMQSGSPYVYNVVAERQERIPANPAFHVKTADMAKVGVRYGTEGRPTCTGGHAAPDWAEGGGIGFFTGVGAAPATRTEYYTPGVAWDIDWMNTTPDCAFEFDKTEFWNRTVRFAEPGPHQWNLTPAPFGPARPVVIWGSGDEPALAVHMHSTWDGRSALAPYTGASGSSVLRDSTGRVVYESDQPGTAHGWPVPPPGNYTLTIDEKREASYSPLATRQHAVWHFTVRDDGVVALPSIRYRTPLDDDATADAGARQELTLTVDRAPQSRPSLQISYDDGKTWTPVTVRRKGTEWAATLTNPASGFASLRVTAAGVDQTVIRAYAVRGRRS</sequence>
<evidence type="ECO:0000313" key="3">
    <source>
        <dbReference type="EMBL" id="TDD69803.1"/>
    </source>
</evidence>
<feature type="signal peptide" evidence="2">
    <location>
        <begin position="1"/>
        <end position="22"/>
    </location>
</feature>
<feature type="chain" id="PRO_5020505600" evidence="2">
    <location>
        <begin position="23"/>
        <end position="557"/>
    </location>
</feature>
<dbReference type="Proteomes" id="UP000295578">
    <property type="component" value="Unassembled WGS sequence"/>
</dbReference>
<protein>
    <submittedName>
        <fullName evidence="3">Uncharacterized protein</fullName>
    </submittedName>
</protein>
<dbReference type="RefSeq" id="WP_132202532.1">
    <property type="nucleotide sequence ID" value="NZ_SMKY01000244.1"/>
</dbReference>
<evidence type="ECO:0000256" key="1">
    <source>
        <dbReference type="SAM" id="MobiDB-lite"/>
    </source>
</evidence>
<keyword evidence="4" id="KW-1185">Reference proteome</keyword>
<comment type="caution">
    <text evidence="3">The sequence shown here is derived from an EMBL/GenBank/DDBJ whole genome shotgun (WGS) entry which is preliminary data.</text>
</comment>
<feature type="compositionally biased region" description="Low complexity" evidence="1">
    <location>
        <begin position="15"/>
        <end position="37"/>
    </location>
</feature>
<dbReference type="EMBL" id="SMKY01000244">
    <property type="protein sequence ID" value="TDD69803.1"/>
    <property type="molecule type" value="Genomic_DNA"/>
</dbReference>